<gene>
    <name evidence="2" type="ORF">GOARA_078_00050</name>
</gene>
<dbReference type="PROSITE" id="PS51819">
    <property type="entry name" value="VOC"/>
    <property type="match status" value="1"/>
</dbReference>
<dbReference type="InterPro" id="IPR037523">
    <property type="entry name" value="VOC_core"/>
</dbReference>
<organism evidence="2 3">
    <name type="scientific">Gordonia araii NBRC 100433</name>
    <dbReference type="NCBI Taxonomy" id="1073574"/>
    <lineage>
        <taxon>Bacteria</taxon>
        <taxon>Bacillati</taxon>
        <taxon>Actinomycetota</taxon>
        <taxon>Actinomycetes</taxon>
        <taxon>Mycobacteriales</taxon>
        <taxon>Gordoniaceae</taxon>
        <taxon>Gordonia</taxon>
    </lineage>
</organism>
<dbReference type="Proteomes" id="UP000035088">
    <property type="component" value="Unassembled WGS sequence"/>
</dbReference>
<dbReference type="Gene3D" id="3.30.720.120">
    <property type="match status" value="1"/>
</dbReference>
<dbReference type="InterPro" id="IPR004360">
    <property type="entry name" value="Glyas_Fos-R_dOase_dom"/>
</dbReference>
<accession>G7H6T1</accession>
<dbReference type="Gene3D" id="3.30.720.110">
    <property type="match status" value="1"/>
</dbReference>
<protein>
    <recommendedName>
        <fullName evidence="1">VOC domain-containing protein</fullName>
    </recommendedName>
</protein>
<evidence type="ECO:0000313" key="2">
    <source>
        <dbReference type="EMBL" id="GAB11556.1"/>
    </source>
</evidence>
<feature type="domain" description="VOC" evidence="1">
    <location>
        <begin position="4"/>
        <end position="121"/>
    </location>
</feature>
<comment type="caution">
    <text evidence="2">The sequence shown here is derived from an EMBL/GenBank/DDBJ whole genome shotgun (WGS) entry which is preliminary data.</text>
</comment>
<sequence>MSVTSLYPVLMSQNVEAATAFYRDHLGFSTTYESDWYVSLRLDAFELAILAHDHPTIPDGHTALPRGVIVNLEVDDVDAVHDRLSAVDGVDTVLPIRDEDFGQRHFIVVGPDGVLLDVIQPIPPTAEYAQAYVEA</sequence>
<evidence type="ECO:0000259" key="1">
    <source>
        <dbReference type="PROSITE" id="PS51819"/>
    </source>
</evidence>
<dbReference type="SUPFAM" id="SSF54593">
    <property type="entry name" value="Glyoxalase/Bleomycin resistance protein/Dihydroxybiphenyl dioxygenase"/>
    <property type="match status" value="1"/>
</dbReference>
<dbReference type="AlphaFoldDB" id="G7H6T1"/>
<dbReference type="STRING" id="1073574.GOARA_078_00050"/>
<reference evidence="2 3" key="1">
    <citation type="submission" date="2011-11" db="EMBL/GenBank/DDBJ databases">
        <title>Whole genome shotgun sequence of Gordonia araii NBRC 100433.</title>
        <authorList>
            <person name="Yoshida Y."/>
            <person name="Hosoyama A."/>
            <person name="Tsuchikane K."/>
            <person name="Katsumata H."/>
            <person name="Yamazaki S."/>
            <person name="Fujita N."/>
        </authorList>
    </citation>
    <scope>NUCLEOTIDE SEQUENCE [LARGE SCALE GENOMIC DNA]</scope>
    <source>
        <strain evidence="2 3">NBRC 100433</strain>
    </source>
</reference>
<dbReference type="RefSeq" id="WP_007323631.1">
    <property type="nucleotide sequence ID" value="NZ_BAEE01000078.1"/>
</dbReference>
<proteinExistence type="predicted"/>
<keyword evidence="3" id="KW-1185">Reference proteome</keyword>
<name>G7H6T1_9ACTN</name>
<evidence type="ECO:0000313" key="3">
    <source>
        <dbReference type="Proteomes" id="UP000035088"/>
    </source>
</evidence>
<dbReference type="Pfam" id="PF00903">
    <property type="entry name" value="Glyoxalase"/>
    <property type="match status" value="1"/>
</dbReference>
<dbReference type="OrthoDB" id="9798201at2"/>
<dbReference type="EMBL" id="BAEE01000078">
    <property type="protein sequence ID" value="GAB11556.1"/>
    <property type="molecule type" value="Genomic_DNA"/>
</dbReference>
<dbReference type="InterPro" id="IPR029068">
    <property type="entry name" value="Glyas_Bleomycin-R_OHBP_Dase"/>
</dbReference>